<dbReference type="InterPro" id="IPR031322">
    <property type="entry name" value="Shikimate/glucono_kinase"/>
</dbReference>
<keyword evidence="1 7" id="KW-0028">Amino-acid biosynthesis</keyword>
<dbReference type="InterPro" id="IPR000623">
    <property type="entry name" value="Shikimate_kinase/TSH1"/>
</dbReference>
<evidence type="ECO:0000256" key="3">
    <source>
        <dbReference type="ARBA" id="ARBA00022741"/>
    </source>
</evidence>
<comment type="pathway">
    <text evidence="7">Metabolic intermediate biosynthesis; chorismate biosynthesis; chorismate from D-erythrose 4-phosphate and phosphoenolpyruvate: step 5/7.</text>
</comment>
<dbReference type="InterPro" id="IPR027417">
    <property type="entry name" value="P-loop_NTPase"/>
</dbReference>
<dbReference type="AlphaFoldDB" id="A0AAU7QSS4"/>
<comment type="caution">
    <text evidence="7">Lacks conserved residue(s) required for the propagation of feature annotation.</text>
</comment>
<keyword evidence="5 7" id="KW-0067">ATP-binding</keyword>
<dbReference type="GO" id="GO:0009423">
    <property type="term" value="P:chorismate biosynthetic process"/>
    <property type="evidence" value="ECO:0007669"/>
    <property type="project" value="UniProtKB-UniRule"/>
</dbReference>
<sequence>MKISILGYMGVGKTFISKKLSKKINFIFYDLDKYIEKKKNNTINNIFKIYGEKKFRNIETKLLNKILNKSKNIIIALGGGTPCYNNNMKLLNKNTLTIYLNLEKKILYKRLLLIKQTRPLLKIKNKNFKKFIIKHLKKRKKIYNKSLIKIKILNNNYKIVIKQIIKNLKKYVKL</sequence>
<feature type="binding site" evidence="7">
    <location>
        <position position="32"/>
    </location>
    <ligand>
        <name>substrate</name>
    </ligand>
</feature>
<evidence type="ECO:0000313" key="8">
    <source>
        <dbReference type="EMBL" id="XBT18849.1"/>
    </source>
</evidence>
<evidence type="ECO:0000256" key="1">
    <source>
        <dbReference type="ARBA" id="ARBA00022605"/>
    </source>
</evidence>
<dbReference type="Gene3D" id="3.40.50.300">
    <property type="entry name" value="P-loop containing nucleotide triphosphate hydrolases"/>
    <property type="match status" value="1"/>
</dbReference>
<feature type="binding site" evidence="7">
    <location>
        <position position="139"/>
    </location>
    <ligand>
        <name>substrate</name>
    </ligand>
</feature>
<gene>
    <name evidence="7" type="primary">aroK</name>
    <name evidence="8" type="ORF">ABPD24_00860</name>
</gene>
<keyword evidence="4 7" id="KW-0418">Kinase</keyword>
<keyword evidence="6 7" id="KW-0057">Aromatic amino acid biosynthesis</keyword>
<evidence type="ECO:0000256" key="4">
    <source>
        <dbReference type="ARBA" id="ARBA00022777"/>
    </source>
</evidence>
<comment type="subcellular location">
    <subcellularLocation>
        <location evidence="7">Cytoplasm</location>
    </subcellularLocation>
</comment>
<evidence type="ECO:0000256" key="2">
    <source>
        <dbReference type="ARBA" id="ARBA00022679"/>
    </source>
</evidence>
<organism evidence="8">
    <name type="scientific">Candidatus Shikimatogenerans sp. AspAUS03</name>
    <dbReference type="NCBI Taxonomy" id="3158563"/>
    <lineage>
        <taxon>Bacteria</taxon>
        <taxon>Pseudomonadati</taxon>
        <taxon>Bacteroidota</taxon>
        <taxon>Flavobacteriia</taxon>
        <taxon>Flavobacteriales</taxon>
        <taxon>Candidatus Shikimatogenerans</taxon>
    </lineage>
</organism>
<comment type="subunit">
    <text evidence="7">Monomer.</text>
</comment>
<accession>A0AAU7QSS4</accession>
<dbReference type="HAMAP" id="MF_00109">
    <property type="entry name" value="Shikimate_kinase"/>
    <property type="match status" value="1"/>
</dbReference>
<dbReference type="GO" id="GO:0004765">
    <property type="term" value="F:shikimate kinase activity"/>
    <property type="evidence" value="ECO:0007669"/>
    <property type="project" value="UniProtKB-UniRule"/>
</dbReference>
<dbReference type="PANTHER" id="PTHR21087">
    <property type="entry name" value="SHIKIMATE KINASE"/>
    <property type="match status" value="1"/>
</dbReference>
<dbReference type="EC" id="2.7.1.71" evidence="7"/>
<dbReference type="SUPFAM" id="SSF52540">
    <property type="entry name" value="P-loop containing nucleoside triphosphate hydrolases"/>
    <property type="match status" value="1"/>
</dbReference>
<dbReference type="GO" id="GO:0008652">
    <property type="term" value="P:amino acid biosynthetic process"/>
    <property type="evidence" value="ECO:0007669"/>
    <property type="project" value="UniProtKB-KW"/>
</dbReference>
<dbReference type="GO" id="GO:0009073">
    <property type="term" value="P:aromatic amino acid family biosynthetic process"/>
    <property type="evidence" value="ECO:0007669"/>
    <property type="project" value="UniProtKB-KW"/>
</dbReference>
<proteinExistence type="inferred from homology"/>
<dbReference type="Pfam" id="PF01202">
    <property type="entry name" value="SKI"/>
    <property type="match status" value="1"/>
</dbReference>
<keyword evidence="7" id="KW-0963">Cytoplasm</keyword>
<keyword evidence="2 7" id="KW-0808">Transferase</keyword>
<reference evidence="8" key="1">
    <citation type="submission" date="2024-06" db="EMBL/GenBank/DDBJ databases">
        <title>Diversity, functionality, and evolutionary history of bacterial symbionts in false click beetles (Coleoptera, Throscidae).</title>
        <authorList>
            <person name="Wierz J.C."/>
            <person name="Malm H."/>
            <person name="Kaltenpoth M."/>
            <person name="Engl T."/>
        </authorList>
    </citation>
    <scope>NUCLEOTIDE SEQUENCE</scope>
    <source>
        <strain evidence="8">AspAUS03</strain>
    </source>
</reference>
<feature type="binding site" evidence="7">
    <location>
        <position position="56"/>
    </location>
    <ligand>
        <name>substrate</name>
    </ligand>
</feature>
<comment type="similarity">
    <text evidence="7">Belongs to the shikimate kinase family.</text>
</comment>
<keyword evidence="3 7" id="KW-0547">Nucleotide-binding</keyword>
<dbReference type="GO" id="GO:0000287">
    <property type="term" value="F:magnesium ion binding"/>
    <property type="evidence" value="ECO:0007669"/>
    <property type="project" value="UniProtKB-UniRule"/>
</dbReference>
<feature type="binding site" evidence="7">
    <location>
        <position position="118"/>
    </location>
    <ligand>
        <name>ATP</name>
        <dbReference type="ChEBI" id="CHEBI:30616"/>
    </ligand>
</feature>
<feature type="binding site" evidence="7">
    <location>
        <position position="79"/>
    </location>
    <ligand>
        <name>substrate</name>
    </ligand>
</feature>
<keyword evidence="7" id="KW-0479">Metal-binding</keyword>
<evidence type="ECO:0000256" key="6">
    <source>
        <dbReference type="ARBA" id="ARBA00023141"/>
    </source>
</evidence>
<feature type="binding site" evidence="7">
    <location>
        <position position="14"/>
    </location>
    <ligand>
        <name>Mg(2+)</name>
        <dbReference type="ChEBI" id="CHEBI:18420"/>
    </ligand>
</feature>
<dbReference type="PANTHER" id="PTHR21087:SF16">
    <property type="entry name" value="SHIKIMATE KINASE 1, CHLOROPLASTIC"/>
    <property type="match status" value="1"/>
</dbReference>
<evidence type="ECO:0000256" key="5">
    <source>
        <dbReference type="ARBA" id="ARBA00022840"/>
    </source>
</evidence>
<feature type="binding site" evidence="7">
    <location>
        <begin position="10"/>
        <end position="15"/>
    </location>
    <ligand>
        <name>ATP</name>
        <dbReference type="ChEBI" id="CHEBI:30616"/>
    </ligand>
</feature>
<comment type="catalytic activity">
    <reaction evidence="7">
        <text>shikimate + ATP = 3-phosphoshikimate + ADP + H(+)</text>
        <dbReference type="Rhea" id="RHEA:13121"/>
        <dbReference type="ChEBI" id="CHEBI:15378"/>
        <dbReference type="ChEBI" id="CHEBI:30616"/>
        <dbReference type="ChEBI" id="CHEBI:36208"/>
        <dbReference type="ChEBI" id="CHEBI:145989"/>
        <dbReference type="ChEBI" id="CHEBI:456216"/>
        <dbReference type="EC" id="2.7.1.71"/>
    </reaction>
</comment>
<dbReference type="GO" id="GO:0005524">
    <property type="term" value="F:ATP binding"/>
    <property type="evidence" value="ECO:0007669"/>
    <property type="project" value="UniProtKB-UniRule"/>
</dbReference>
<name>A0AAU7QSS4_9FLAO</name>
<comment type="cofactor">
    <cofactor evidence="7">
        <name>Mg(2+)</name>
        <dbReference type="ChEBI" id="CHEBI:18420"/>
    </cofactor>
    <text evidence="7">Binds 1 Mg(2+) ion per subunit.</text>
</comment>
<protein>
    <recommendedName>
        <fullName evidence="7">Shikimate kinase</fullName>
        <shortName evidence="7">SK</shortName>
        <ecNumber evidence="7">2.7.1.71</ecNumber>
    </recommendedName>
</protein>
<evidence type="ECO:0000256" key="7">
    <source>
        <dbReference type="HAMAP-Rule" id="MF_00109"/>
    </source>
</evidence>
<dbReference type="PRINTS" id="PR01100">
    <property type="entry name" value="SHIKIMTKNASE"/>
</dbReference>
<dbReference type="EMBL" id="CP157897">
    <property type="protein sequence ID" value="XBT18849.1"/>
    <property type="molecule type" value="Genomic_DNA"/>
</dbReference>
<comment type="function">
    <text evidence="7">Catalyzes the specific phosphorylation of the 3-hydroxyl group of shikimic acid using ATP as a cosubstrate.</text>
</comment>
<dbReference type="GO" id="GO:0005829">
    <property type="term" value="C:cytosol"/>
    <property type="evidence" value="ECO:0007669"/>
    <property type="project" value="TreeGrafter"/>
</dbReference>
<keyword evidence="7" id="KW-0460">Magnesium</keyword>